<reference evidence="2 3" key="1">
    <citation type="submission" date="2019-12" db="EMBL/GenBank/DDBJ databases">
        <authorList>
            <person name="Floudas D."/>
            <person name="Bentzer J."/>
            <person name="Ahren D."/>
            <person name="Johansson T."/>
            <person name="Persson P."/>
            <person name="Tunlid A."/>
        </authorList>
    </citation>
    <scope>NUCLEOTIDE SEQUENCE [LARGE SCALE GENOMIC DNA]</scope>
    <source>
        <strain evidence="2 3">CBS 102.39</strain>
    </source>
</reference>
<dbReference type="AlphaFoldDB" id="A0A8H4VLC2"/>
<sequence>MANRTMDFDPTVNPFRQLKDLLGMSKNQEEFDKIRKIINTCCKRHLDPHETGLQQREIVEVLKNQLTTKLKKHLDNQVEDSRRLGHFIYKAISYQHRVFRSTHTRRLVKAKKRAPGAERNQRESRRLSRAPSTPKRNKFKPAKATTSPPNTPPQRSPVRSRAPSPAELPSIGSPPSVPKHSKFKPSKTISYPQNPPLQQSPARERAPSPAELPIANSMRRVPSIGRSDSHSSQMAGTQSSPSSNSRSPISPSMPQNQAPSTPLQTKVHSPNDHHSHTSSHKHSPERPNLQVLTPPPSLPRPSKQIMPKTIPPSRHIIPRAQASIQRTGLAVIHHFLETCVPPMNKFYHRLVDFGFIDEQRLFKVSLMDRERQYDALRLALPDHYATEMEIMFLERHLNRYFFL</sequence>
<name>A0A8H4VLC2_9AGAR</name>
<feature type="compositionally biased region" description="Polar residues" evidence="1">
    <location>
        <begin position="255"/>
        <end position="268"/>
    </location>
</feature>
<feature type="compositionally biased region" description="Polar residues" evidence="1">
    <location>
        <begin position="187"/>
        <end position="201"/>
    </location>
</feature>
<evidence type="ECO:0000313" key="3">
    <source>
        <dbReference type="Proteomes" id="UP000521872"/>
    </source>
</evidence>
<dbReference type="Proteomes" id="UP000521872">
    <property type="component" value="Unassembled WGS sequence"/>
</dbReference>
<comment type="caution">
    <text evidence="2">The sequence shown here is derived from an EMBL/GenBank/DDBJ whole genome shotgun (WGS) entry which is preliminary data.</text>
</comment>
<feature type="compositionally biased region" description="Low complexity" evidence="1">
    <location>
        <begin position="239"/>
        <end position="254"/>
    </location>
</feature>
<proteinExistence type="predicted"/>
<organism evidence="2 3">
    <name type="scientific">Agrocybe pediades</name>
    <dbReference type="NCBI Taxonomy" id="84607"/>
    <lineage>
        <taxon>Eukaryota</taxon>
        <taxon>Fungi</taxon>
        <taxon>Dikarya</taxon>
        <taxon>Basidiomycota</taxon>
        <taxon>Agaricomycotina</taxon>
        <taxon>Agaricomycetes</taxon>
        <taxon>Agaricomycetidae</taxon>
        <taxon>Agaricales</taxon>
        <taxon>Agaricineae</taxon>
        <taxon>Strophariaceae</taxon>
        <taxon>Agrocybe</taxon>
    </lineage>
</organism>
<gene>
    <name evidence="2" type="ORF">D9613_007982</name>
</gene>
<evidence type="ECO:0000313" key="2">
    <source>
        <dbReference type="EMBL" id="KAF4613827.1"/>
    </source>
</evidence>
<dbReference type="EMBL" id="JAACJL010000045">
    <property type="protein sequence ID" value="KAF4613827.1"/>
    <property type="molecule type" value="Genomic_DNA"/>
</dbReference>
<feature type="compositionally biased region" description="Basic residues" evidence="1">
    <location>
        <begin position="103"/>
        <end position="114"/>
    </location>
</feature>
<feature type="compositionally biased region" description="Basic and acidic residues" evidence="1">
    <location>
        <begin position="115"/>
        <end position="126"/>
    </location>
</feature>
<feature type="region of interest" description="Disordered" evidence="1">
    <location>
        <begin position="103"/>
        <end position="310"/>
    </location>
</feature>
<keyword evidence="3" id="KW-1185">Reference proteome</keyword>
<evidence type="ECO:0000256" key="1">
    <source>
        <dbReference type="SAM" id="MobiDB-lite"/>
    </source>
</evidence>
<accession>A0A8H4VLC2</accession>
<protein>
    <submittedName>
        <fullName evidence="2">Uncharacterized protein</fullName>
    </submittedName>
</protein>